<evidence type="ECO:0000256" key="1">
    <source>
        <dbReference type="SAM" id="Phobius"/>
    </source>
</evidence>
<keyword evidence="1" id="KW-0472">Membrane</keyword>
<dbReference type="RefSeq" id="WP_048899199.1">
    <property type="nucleotide sequence ID" value="NZ_AP024852.1"/>
</dbReference>
<name>A0A0J8VAH1_9GAMM</name>
<feature type="transmembrane region" description="Helical" evidence="1">
    <location>
        <begin position="12"/>
        <end position="31"/>
    </location>
</feature>
<dbReference type="STRING" id="680026.AB733_13225"/>
<dbReference type="EMBL" id="PYLZ01000012">
    <property type="protein sequence ID" value="PSW22672.1"/>
    <property type="molecule type" value="Genomic_DNA"/>
</dbReference>
<dbReference type="Proteomes" id="UP000240481">
    <property type="component" value="Unassembled WGS sequence"/>
</dbReference>
<gene>
    <name evidence="2" type="ORF">C9I94_19695</name>
</gene>
<keyword evidence="1" id="KW-0812">Transmembrane</keyword>
<proteinExistence type="predicted"/>
<dbReference type="OrthoDB" id="6401889at2"/>
<keyword evidence="1" id="KW-1133">Transmembrane helix</keyword>
<keyword evidence="3" id="KW-1185">Reference proteome</keyword>
<comment type="caution">
    <text evidence="2">The sequence shown here is derived from an EMBL/GenBank/DDBJ whole genome shotgun (WGS) entry which is preliminary data.</text>
</comment>
<dbReference type="AlphaFoldDB" id="A0A0J8VAH1"/>
<reference evidence="2 3" key="1">
    <citation type="submission" date="2018-01" db="EMBL/GenBank/DDBJ databases">
        <title>Whole genome sequencing of Histamine producing bacteria.</title>
        <authorList>
            <person name="Butler K."/>
        </authorList>
    </citation>
    <scope>NUCLEOTIDE SEQUENCE [LARGE SCALE GENOMIC DNA]</scope>
    <source>
        <strain evidence="2 3">DSM 24669</strain>
    </source>
</reference>
<evidence type="ECO:0000313" key="3">
    <source>
        <dbReference type="Proteomes" id="UP000240481"/>
    </source>
</evidence>
<sequence length="141" mass="15335">MSYKKQQGSALVMSLVVITVMAVFAAALVKLDWSNQEMTSREVFATQAWFAAHSANEYALTQLFPLGSKQSNPKACLSNYPISADKFACSSVSASCTATTITENGKTINRYQLEATATCGTGKYAVTRIQETWAKDLSENK</sequence>
<accession>A0A0J8VAH1</accession>
<protein>
    <submittedName>
        <fullName evidence="2">MSHA biogenesis protein MshP</fullName>
    </submittedName>
</protein>
<organism evidence="2 3">
    <name type="scientific">Photobacterium swingsii</name>
    <dbReference type="NCBI Taxonomy" id="680026"/>
    <lineage>
        <taxon>Bacteria</taxon>
        <taxon>Pseudomonadati</taxon>
        <taxon>Pseudomonadota</taxon>
        <taxon>Gammaproteobacteria</taxon>
        <taxon>Vibrionales</taxon>
        <taxon>Vibrionaceae</taxon>
        <taxon>Photobacterium</taxon>
    </lineage>
</organism>
<evidence type="ECO:0000313" key="2">
    <source>
        <dbReference type="EMBL" id="PSW22672.1"/>
    </source>
</evidence>